<feature type="domain" description="Integrase catalytic" evidence="2">
    <location>
        <begin position="282"/>
        <end position="511"/>
    </location>
</feature>
<feature type="compositionally biased region" description="Basic and acidic residues" evidence="1">
    <location>
        <begin position="676"/>
        <end position="693"/>
    </location>
</feature>
<comment type="caution">
    <text evidence="3">The sequence shown here is derived from an EMBL/GenBank/DDBJ whole genome shotgun (WGS) entry which is preliminary data.</text>
</comment>
<dbReference type="InterPro" id="IPR015378">
    <property type="entry name" value="Transposase-like_Mu_C"/>
</dbReference>
<keyword evidence="4" id="KW-1185">Reference proteome</keyword>
<evidence type="ECO:0000256" key="1">
    <source>
        <dbReference type="SAM" id="MobiDB-lite"/>
    </source>
</evidence>
<evidence type="ECO:0000313" key="3">
    <source>
        <dbReference type="EMBL" id="MDQ0446371.1"/>
    </source>
</evidence>
<proteinExistence type="predicted"/>
<name>A0ABU0HVQ0_9HYPH</name>
<dbReference type="Proteomes" id="UP001231124">
    <property type="component" value="Unassembled WGS sequence"/>
</dbReference>
<dbReference type="SUPFAM" id="SSF53098">
    <property type="entry name" value="Ribonuclease H-like"/>
    <property type="match status" value="1"/>
</dbReference>
<dbReference type="SUPFAM" id="SSF50610">
    <property type="entry name" value="mu transposase, C-terminal domain"/>
    <property type="match status" value="1"/>
</dbReference>
<dbReference type="Gene3D" id="3.30.420.10">
    <property type="entry name" value="Ribonuclease H-like superfamily/Ribonuclease H"/>
    <property type="match status" value="1"/>
</dbReference>
<dbReference type="InterPro" id="IPR001584">
    <property type="entry name" value="Integrase_cat-core"/>
</dbReference>
<feature type="region of interest" description="Disordered" evidence="1">
    <location>
        <begin position="666"/>
        <end position="761"/>
    </location>
</feature>
<dbReference type="EMBL" id="JAUSVP010000002">
    <property type="protein sequence ID" value="MDQ0446371.1"/>
    <property type="molecule type" value="Genomic_DNA"/>
</dbReference>
<protein>
    <submittedName>
        <fullName evidence="3">Transposase</fullName>
    </submittedName>
</protein>
<dbReference type="InterPro" id="IPR009004">
    <property type="entry name" value="Transposase_Mu_C"/>
</dbReference>
<organism evidence="3 4">
    <name type="scientific">Methylobacterium aerolatum</name>
    <dbReference type="NCBI Taxonomy" id="418708"/>
    <lineage>
        <taxon>Bacteria</taxon>
        <taxon>Pseudomonadati</taxon>
        <taxon>Pseudomonadota</taxon>
        <taxon>Alphaproteobacteria</taxon>
        <taxon>Hyphomicrobiales</taxon>
        <taxon>Methylobacteriaceae</taxon>
        <taxon>Methylobacterium</taxon>
    </lineage>
</organism>
<dbReference type="PROSITE" id="PS50994">
    <property type="entry name" value="INTEGRASE"/>
    <property type="match status" value="1"/>
</dbReference>
<gene>
    <name evidence="3" type="ORF">QO012_000860</name>
</gene>
<dbReference type="InterPro" id="IPR036397">
    <property type="entry name" value="RNaseH_sf"/>
</dbReference>
<dbReference type="Pfam" id="PF09299">
    <property type="entry name" value="Mu-transpos_C"/>
    <property type="match status" value="1"/>
</dbReference>
<evidence type="ECO:0000259" key="2">
    <source>
        <dbReference type="PROSITE" id="PS50994"/>
    </source>
</evidence>
<evidence type="ECO:0000313" key="4">
    <source>
        <dbReference type="Proteomes" id="UP001231124"/>
    </source>
</evidence>
<reference evidence="3 4" key="1">
    <citation type="submission" date="2023-07" db="EMBL/GenBank/DDBJ databases">
        <title>Genomic Encyclopedia of Type Strains, Phase IV (KMG-IV): sequencing the most valuable type-strain genomes for metagenomic binning, comparative biology and taxonomic classification.</title>
        <authorList>
            <person name="Goeker M."/>
        </authorList>
    </citation>
    <scope>NUCLEOTIDE SEQUENCE [LARGE SCALE GENOMIC DNA]</scope>
    <source>
        <strain evidence="3 4">DSM 19013</strain>
    </source>
</reference>
<dbReference type="InterPro" id="IPR012337">
    <property type="entry name" value="RNaseH-like_sf"/>
</dbReference>
<sequence length="761" mass="86415">MDLLAPVAAEVPRYHDDVYLRTGDAIELHGKLLVVESRCRKPLGYVFSEVDVPQVEHPIASADIKAWHEAGKLTFVSKTEFGLPIGVRQNLRRSLRAFTRVERREIVRRLRYCRALDDLGRDFSRSDVSLQPVCDRIAAERDDTGPHDWSSVYRWWRNWTRAGRDPRALCSNAAKRGNRDRRFEPYQIKAMREAIESDYLRRHRPNATTAHKACVSNIIKALGGPDKASAVVAEMATNKDPAKRSPFPSLKAFRAECKRVSRVIRTDRRRGPDAARQEISPVGAGPQVNFAFERVEADFKYLRLFVVDEEHDMPLGTPFLMAAVDCYSGCVAGWDIGFDPPSYVSAARCLKHVIGYKDTAALGTDEDGQPRVRNAYPVNGVPFHFFVDNDQVFHSASFVHTGSALGCHVDYVPPSQSWKKGRIERFWGTVQECFLDMFPGKVLRYGDDPGRDYKPDDDAVISLAQLRLFVTKAIVDVYNQEVDPQSGERRIDRWCASAELRPPRRVRAHDDLIELVGAYEQRKAERRGLRLFGLRYNSPELARYRAGFEKDPRVEVRYDPQELGHVTLVDHDKGFTLRVPCTRPDYAEGLTLHQHRVIRRRATDASPKGRIRMGALLMAKAELFELGKAMIKARRGRRKLTKVAQFLGLGREVIDLMARRRVDKQESDAPLELTEPDVHDAVHDAEDNRRAVADESLVETYRSELQAKPGPKPRTPRNKARPKTPSEPQKPIAPTEQAPVPSQPPSQQPPRSTTRKKVSYD</sequence>
<accession>A0ABU0HVQ0</accession>
<dbReference type="RefSeq" id="WP_238201264.1">
    <property type="nucleotide sequence ID" value="NZ_BPQE01000002.1"/>
</dbReference>